<dbReference type="AlphaFoldDB" id="A0A2M8M1X3"/>
<proteinExistence type="predicted"/>
<evidence type="ECO:0000313" key="3">
    <source>
        <dbReference type="EMBL" id="PJE98198.1"/>
    </source>
</evidence>
<dbReference type="EMBL" id="PGGW01000023">
    <property type="protein sequence ID" value="PJE98198.1"/>
    <property type="molecule type" value="Genomic_DNA"/>
</dbReference>
<protein>
    <submittedName>
        <fullName evidence="3">Adenylate cyclase</fullName>
    </submittedName>
</protein>
<dbReference type="PANTHER" id="PTHR40254:SF1">
    <property type="entry name" value="BLR0577 PROTEIN"/>
    <property type="match status" value="1"/>
</dbReference>
<dbReference type="SUPFAM" id="SSF51905">
    <property type="entry name" value="FAD/NAD(P)-binding domain"/>
    <property type="match status" value="1"/>
</dbReference>
<keyword evidence="4" id="KW-1185">Reference proteome</keyword>
<sequence length="616" mass="66774">MAIVGAGPSGVSVLERLGANAAELLGGRPLEVHLVDPYRPGPGRIWRYEQSPLLMLNTMASHVTMFTDESVVCAGPVRSGPSLYAWAREGRGTPDDPEVRHELENLSETSFPTRRLQSHYLSWVFEQAVAGLPPGTGLHHHRDRAVDLREHGAYQRVVLAGGGHVDADAVVLAVGHQDVELSGEQAATAVYAGRHGLCFVPPGYTADQDLSVLRSGAPVIVRGLGLAFVDLVVLLTEGRGGRYTEDGAGGLRYLPSGEEPVIHAGSRRGVPFPPKATYTPASPPRPPRFFDSERILRESPERLDFFRDVWPHAAREIEWGYYRELFTAHPERVRGGPEEFAEACAAVPWGGPEHRDLLRRTVVHPGDLFDIPRLDRPLAGETFPDRPALQRRIRGHVREVVERRSDPRHSAELGAVHGVLAVFGQLPALLESGRFSARSRAVDVDGWWAGFFNYLASGPPPRRMRELLALSEAGVLRFVGPDMWVRAAGGRFEAGSPALPGSTVTASALVEARLPVGASPGSRDPLVRSLYGRGQLLEDTSEDDRFRHRTGLAAVDARDGAVLDAAGRRHPRRFALGPFTTAVAGGNFTRPGTNPVSSRLTDAVARSVLLAAVSGR</sequence>
<dbReference type="InterPro" id="IPR038732">
    <property type="entry name" value="HpyO/CreE_NAD-binding"/>
</dbReference>
<feature type="region of interest" description="Disordered" evidence="1">
    <location>
        <begin position="265"/>
        <end position="284"/>
    </location>
</feature>
<comment type="caution">
    <text evidence="3">The sequence shown here is derived from an EMBL/GenBank/DDBJ whole genome shotgun (WGS) entry which is preliminary data.</text>
</comment>
<dbReference type="Pfam" id="PF13454">
    <property type="entry name" value="NAD_binding_9"/>
    <property type="match status" value="1"/>
</dbReference>
<gene>
    <name evidence="3" type="ORF">CUT44_08520</name>
</gene>
<feature type="domain" description="FAD-dependent urate hydroxylase HpyO/Asp monooxygenase CreE-like FAD/NAD(P)-binding" evidence="2">
    <location>
        <begin position="2"/>
        <end position="177"/>
    </location>
</feature>
<evidence type="ECO:0000313" key="4">
    <source>
        <dbReference type="Proteomes" id="UP000230407"/>
    </source>
</evidence>
<dbReference type="InterPro" id="IPR052189">
    <property type="entry name" value="L-asp_N-monooxygenase_NS-form"/>
</dbReference>
<organism evidence="3 4">
    <name type="scientific">Streptomyces carminius</name>
    <dbReference type="NCBI Taxonomy" id="2665496"/>
    <lineage>
        <taxon>Bacteria</taxon>
        <taxon>Bacillati</taxon>
        <taxon>Actinomycetota</taxon>
        <taxon>Actinomycetes</taxon>
        <taxon>Kitasatosporales</taxon>
        <taxon>Streptomycetaceae</taxon>
        <taxon>Streptomyces</taxon>
    </lineage>
</organism>
<dbReference type="Proteomes" id="UP000230407">
    <property type="component" value="Unassembled WGS sequence"/>
</dbReference>
<dbReference type="PANTHER" id="PTHR40254">
    <property type="entry name" value="BLR0577 PROTEIN"/>
    <property type="match status" value="1"/>
</dbReference>
<evidence type="ECO:0000256" key="1">
    <source>
        <dbReference type="SAM" id="MobiDB-lite"/>
    </source>
</evidence>
<accession>A0A2M8M1X3</accession>
<reference evidence="3 4" key="1">
    <citation type="submission" date="2017-11" db="EMBL/GenBank/DDBJ databases">
        <title>Streptomyces carmine sp. nov., a novel actinomycete isolated from Sophora alopecuroides in Xinjiang, China.</title>
        <authorList>
            <person name="Wang Y."/>
            <person name="Luo X."/>
            <person name="Wan C."/>
            <person name="Zhang L."/>
        </authorList>
    </citation>
    <scope>NUCLEOTIDE SEQUENCE [LARGE SCALE GENOMIC DNA]</scope>
    <source>
        <strain evidence="3 4">TRM SA0054</strain>
    </source>
</reference>
<evidence type="ECO:0000259" key="2">
    <source>
        <dbReference type="Pfam" id="PF13454"/>
    </source>
</evidence>
<name>A0A2M8M1X3_9ACTN</name>
<dbReference type="InterPro" id="IPR036188">
    <property type="entry name" value="FAD/NAD-bd_sf"/>
</dbReference>